<evidence type="ECO:0000259" key="3">
    <source>
        <dbReference type="PROSITE" id="PS51471"/>
    </source>
</evidence>
<proteinExistence type="inferred from homology"/>
<dbReference type="Gene3D" id="2.60.120.330">
    <property type="entry name" value="B-lactam Antibiotic, Isopenicillin N Synthase, Chain"/>
    <property type="match status" value="2"/>
</dbReference>
<dbReference type="InterPro" id="IPR026992">
    <property type="entry name" value="DIOX_N"/>
</dbReference>
<dbReference type="eggNOG" id="KOG0143">
    <property type="taxonomic scope" value="Eukaryota"/>
</dbReference>
<dbReference type="RefSeq" id="XP_002795637.1">
    <property type="nucleotide sequence ID" value="XM_002795591.1"/>
</dbReference>
<keyword evidence="2" id="KW-0479">Metal-binding</keyword>
<dbReference type="GeneID" id="9098881"/>
<protein>
    <recommendedName>
        <fullName evidence="3">Fe2OG dioxygenase domain-containing protein</fullName>
    </recommendedName>
</protein>
<reference evidence="4 5" key="1">
    <citation type="journal article" date="2011" name="PLoS Genet.">
        <title>Comparative genomic analysis of human fungal pathogens causing paracoccidioidomycosis.</title>
        <authorList>
            <person name="Desjardins C.A."/>
            <person name="Champion M.D."/>
            <person name="Holder J.W."/>
            <person name="Muszewska A."/>
            <person name="Goldberg J."/>
            <person name="Bailao A.M."/>
            <person name="Brigido M.M."/>
            <person name="Ferreira M.E."/>
            <person name="Garcia A.M."/>
            <person name="Grynberg M."/>
            <person name="Gujja S."/>
            <person name="Heiman D.I."/>
            <person name="Henn M.R."/>
            <person name="Kodira C.D."/>
            <person name="Leon-Narvaez H."/>
            <person name="Longo L.V."/>
            <person name="Ma L.J."/>
            <person name="Malavazi I."/>
            <person name="Matsuo A.L."/>
            <person name="Morais F.V."/>
            <person name="Pereira M."/>
            <person name="Rodriguez-Brito S."/>
            <person name="Sakthikumar S."/>
            <person name="Salem-Izacc S.M."/>
            <person name="Sykes S.M."/>
            <person name="Teixeira M.M."/>
            <person name="Vallejo M.C."/>
            <person name="Walter M.E."/>
            <person name="Yandava C."/>
            <person name="Young S."/>
            <person name="Zeng Q."/>
            <person name="Zucker J."/>
            <person name="Felipe M.S."/>
            <person name="Goldman G.H."/>
            <person name="Haas B.J."/>
            <person name="McEwen J.G."/>
            <person name="Nino-Vega G."/>
            <person name="Puccia R."/>
            <person name="San-Blas G."/>
            <person name="Soares C.M."/>
            <person name="Birren B.W."/>
            <person name="Cuomo C.A."/>
        </authorList>
    </citation>
    <scope>NUCLEOTIDE SEQUENCE [LARGE SCALE GENOMIC DNA]</scope>
    <source>
        <strain evidence="5">ATCC MYA-826 / Pb01</strain>
    </source>
</reference>
<evidence type="ECO:0000256" key="1">
    <source>
        <dbReference type="ARBA" id="ARBA00008056"/>
    </source>
</evidence>
<dbReference type="KEGG" id="pbl:PAAG_02343"/>
<dbReference type="InterPro" id="IPR005123">
    <property type="entry name" value="Oxoglu/Fe-dep_dioxygenase_dom"/>
</dbReference>
<dbReference type="Pfam" id="PF03171">
    <property type="entry name" value="2OG-FeII_Oxy"/>
    <property type="match status" value="1"/>
</dbReference>
<dbReference type="PROSITE" id="PS51471">
    <property type="entry name" value="FE2OG_OXY"/>
    <property type="match status" value="1"/>
</dbReference>
<dbReference type="STRING" id="502779.C1GUM0"/>
<evidence type="ECO:0000313" key="4">
    <source>
        <dbReference type="EMBL" id="EEH40288.1"/>
    </source>
</evidence>
<dbReference type="VEuPathDB" id="FungiDB:PAAG_02343"/>
<dbReference type="InterPro" id="IPR050231">
    <property type="entry name" value="Iron_ascorbate_oxido_reductase"/>
</dbReference>
<dbReference type="Proteomes" id="UP000002059">
    <property type="component" value="Partially assembled WGS sequence"/>
</dbReference>
<dbReference type="OMA" id="RDRNEFY"/>
<dbReference type="InterPro" id="IPR027443">
    <property type="entry name" value="IPNS-like_sf"/>
</dbReference>
<comment type="similarity">
    <text evidence="1 2">Belongs to the iron/ascorbate-dependent oxidoreductase family.</text>
</comment>
<dbReference type="GO" id="GO:0046872">
    <property type="term" value="F:metal ion binding"/>
    <property type="evidence" value="ECO:0007669"/>
    <property type="project" value="UniProtKB-KW"/>
</dbReference>
<keyword evidence="2" id="KW-0408">Iron</keyword>
<name>C1GUM0_PARBA</name>
<dbReference type="HOGENOM" id="CLU_010119_4_0_1"/>
<dbReference type="AlphaFoldDB" id="C1GUM0"/>
<dbReference type="PANTHER" id="PTHR47990">
    <property type="entry name" value="2-OXOGLUTARATE (2OG) AND FE(II)-DEPENDENT OXYGENASE SUPERFAMILY PROTEIN-RELATED"/>
    <property type="match status" value="1"/>
</dbReference>
<keyword evidence="2" id="KW-0560">Oxidoreductase</keyword>
<feature type="domain" description="Fe2OG dioxygenase" evidence="3">
    <location>
        <begin position="210"/>
        <end position="318"/>
    </location>
</feature>
<dbReference type="GO" id="GO:0016491">
    <property type="term" value="F:oxidoreductase activity"/>
    <property type="evidence" value="ECO:0007669"/>
    <property type="project" value="UniProtKB-KW"/>
</dbReference>
<dbReference type="GO" id="GO:0044283">
    <property type="term" value="P:small molecule biosynthetic process"/>
    <property type="evidence" value="ECO:0007669"/>
    <property type="project" value="UniProtKB-ARBA"/>
</dbReference>
<gene>
    <name evidence="4" type="ORF">PAAG_02343</name>
</gene>
<organism evidence="4 5">
    <name type="scientific">Paracoccidioides lutzii (strain ATCC MYA-826 / Pb01)</name>
    <name type="common">Paracoccidioides brasiliensis</name>
    <dbReference type="NCBI Taxonomy" id="502779"/>
    <lineage>
        <taxon>Eukaryota</taxon>
        <taxon>Fungi</taxon>
        <taxon>Dikarya</taxon>
        <taxon>Ascomycota</taxon>
        <taxon>Pezizomycotina</taxon>
        <taxon>Eurotiomycetes</taxon>
        <taxon>Eurotiomycetidae</taxon>
        <taxon>Onygenales</taxon>
        <taxon>Ajellomycetaceae</taxon>
        <taxon>Paracoccidioides</taxon>
    </lineage>
</organism>
<evidence type="ECO:0000313" key="5">
    <source>
        <dbReference type="Proteomes" id="UP000002059"/>
    </source>
</evidence>
<dbReference type="SUPFAM" id="SSF51197">
    <property type="entry name" value="Clavaminate synthase-like"/>
    <property type="match status" value="1"/>
</dbReference>
<keyword evidence="5" id="KW-1185">Reference proteome</keyword>
<dbReference type="Pfam" id="PF14226">
    <property type="entry name" value="DIOX_N"/>
    <property type="match status" value="1"/>
</dbReference>
<accession>C1GUM0</accession>
<sequence>MAFDSPQLTAISTPHFMEVGTPHTWRYLVLTGQKQGLDAIVKPLLPTTNLSWFPFIIAYAQIYNFVGIPLFADDVPCAPLLRLSLEKLVNHDEAEVQRFFSACKELGFFYLDLRGSPILAEADELFGIGEQLFELDLDEKRRYDFSKQNSYFGYKEKGVAIVDNQGNADRNEFYNVSKDDIFGISDPLPAPDILNKSRPHFKSFIANAHSIVTMVLNLLNEQLRLPPSTLANLHGQHTDFGSVTVLFNRVGGLQILPPGQDADWCYVRPLPGHAIINLGDAMVKFTNGLLRSNIHRVVSPPGAQAETTRYSLVYFSRPEDDVILKRLEGSDCILPFAPGREPEEEIKSKDWIIRRALGHRVALHGKIDFDKSLGTEMMSRRLQFSM</sequence>
<dbReference type="InterPro" id="IPR044861">
    <property type="entry name" value="IPNS-like_FE2OG_OXY"/>
</dbReference>
<dbReference type="OrthoDB" id="288590at2759"/>
<evidence type="ECO:0000256" key="2">
    <source>
        <dbReference type="RuleBase" id="RU003682"/>
    </source>
</evidence>
<dbReference type="EMBL" id="KN293996">
    <property type="protein sequence ID" value="EEH40288.1"/>
    <property type="molecule type" value="Genomic_DNA"/>
</dbReference>